<proteinExistence type="predicted"/>
<evidence type="ECO:0008006" key="3">
    <source>
        <dbReference type="Google" id="ProtNLM"/>
    </source>
</evidence>
<dbReference type="InterPro" id="IPR021109">
    <property type="entry name" value="Peptidase_aspartic_dom_sf"/>
</dbReference>
<gene>
    <name evidence="1" type="ORF">FRY97_06645</name>
</gene>
<dbReference type="EMBL" id="VOOR01000010">
    <property type="protein sequence ID" value="TXB64899.1"/>
    <property type="molecule type" value="Genomic_DNA"/>
</dbReference>
<dbReference type="PROSITE" id="PS51257">
    <property type="entry name" value="PROKAR_LIPOPROTEIN"/>
    <property type="match status" value="1"/>
</dbReference>
<evidence type="ECO:0000313" key="2">
    <source>
        <dbReference type="Proteomes" id="UP000321580"/>
    </source>
</evidence>
<organism evidence="1 2">
    <name type="scientific">Phaeodactylibacter luteus</name>
    <dbReference type="NCBI Taxonomy" id="1564516"/>
    <lineage>
        <taxon>Bacteria</taxon>
        <taxon>Pseudomonadati</taxon>
        <taxon>Bacteroidota</taxon>
        <taxon>Saprospiria</taxon>
        <taxon>Saprospirales</taxon>
        <taxon>Haliscomenobacteraceae</taxon>
        <taxon>Phaeodactylibacter</taxon>
    </lineage>
</organism>
<dbReference type="RefSeq" id="WP_147166666.1">
    <property type="nucleotide sequence ID" value="NZ_VOOR01000010.1"/>
</dbReference>
<reference evidence="1 2" key="1">
    <citation type="submission" date="2019-08" db="EMBL/GenBank/DDBJ databases">
        <title>Genome of Phaeodactylibacter luteus.</title>
        <authorList>
            <person name="Bowman J.P."/>
        </authorList>
    </citation>
    <scope>NUCLEOTIDE SEQUENCE [LARGE SCALE GENOMIC DNA]</scope>
    <source>
        <strain evidence="1 2">KCTC 42180</strain>
    </source>
</reference>
<dbReference type="SUPFAM" id="SSF50630">
    <property type="entry name" value="Acid proteases"/>
    <property type="match status" value="1"/>
</dbReference>
<evidence type="ECO:0000313" key="1">
    <source>
        <dbReference type="EMBL" id="TXB64899.1"/>
    </source>
</evidence>
<keyword evidence="2" id="KW-1185">Reference proteome</keyword>
<dbReference type="AlphaFoldDB" id="A0A5C6RS83"/>
<name>A0A5C6RS83_9BACT</name>
<dbReference type="OrthoDB" id="3521766at2"/>
<comment type="caution">
    <text evidence="1">The sequence shown here is derived from an EMBL/GenBank/DDBJ whole genome shotgun (WGS) entry which is preliminary data.</text>
</comment>
<protein>
    <recommendedName>
        <fullName evidence="3">Aspartyl protease</fullName>
    </recommendedName>
</protein>
<sequence length="295" mass="33006">MKNLISVALLWAFGCSVVFGADEVRKVPFELRSGLVIVQAAINGDSGSFVFDTGFPHTVVNPKKVENLKRLPHVAMGAALKGLPVEVGHFTWAGIERRNLTAVAMDVRTLERTSATELMGVIGLDVLEQHEVLFDMANQVLMLYDADEDWLHLQRTPVHEFRFRLKAGLPVIKAKVGKKRLSIGVDVGGSRNLMSEEMLTVFSAAHLGERSRKWMRGLNQEEAYMTIAPVCGLQLDRSAFERVTFVFGDLGRADSFGIQGLLGLPFLGKYRFSINYKTKRIYLWPHAAEANYRRI</sequence>
<accession>A0A5C6RS83</accession>
<dbReference type="Gene3D" id="2.40.70.10">
    <property type="entry name" value="Acid Proteases"/>
    <property type="match status" value="2"/>
</dbReference>
<dbReference type="Proteomes" id="UP000321580">
    <property type="component" value="Unassembled WGS sequence"/>
</dbReference>